<evidence type="ECO:0000313" key="3">
    <source>
        <dbReference type="Proteomes" id="UP000008744"/>
    </source>
</evidence>
<proteinExistence type="predicted"/>
<feature type="region of interest" description="Disordered" evidence="1">
    <location>
        <begin position="85"/>
        <end position="123"/>
    </location>
</feature>
<dbReference type="HOGENOM" id="CLU_2017593_0_0_1"/>
<organism evidence="3">
    <name type="scientific">Drosophila persimilis</name>
    <name type="common">Fruit fly</name>
    <dbReference type="NCBI Taxonomy" id="7234"/>
    <lineage>
        <taxon>Eukaryota</taxon>
        <taxon>Metazoa</taxon>
        <taxon>Ecdysozoa</taxon>
        <taxon>Arthropoda</taxon>
        <taxon>Hexapoda</taxon>
        <taxon>Insecta</taxon>
        <taxon>Pterygota</taxon>
        <taxon>Neoptera</taxon>
        <taxon>Endopterygota</taxon>
        <taxon>Diptera</taxon>
        <taxon>Brachycera</taxon>
        <taxon>Muscomorpha</taxon>
        <taxon>Ephydroidea</taxon>
        <taxon>Drosophilidae</taxon>
        <taxon>Drosophila</taxon>
        <taxon>Sophophora</taxon>
    </lineage>
</organism>
<evidence type="ECO:0000313" key="2">
    <source>
        <dbReference type="EMBL" id="EDW29387.1"/>
    </source>
</evidence>
<dbReference type="PhylomeDB" id="B4HCP9"/>
<feature type="compositionally biased region" description="Basic and acidic residues" evidence="1">
    <location>
        <begin position="104"/>
        <end position="123"/>
    </location>
</feature>
<feature type="region of interest" description="Disordered" evidence="1">
    <location>
        <begin position="1"/>
        <end position="33"/>
    </location>
</feature>
<reference evidence="2 3" key="1">
    <citation type="journal article" date="2007" name="Nature">
        <title>Evolution of genes and genomes on the Drosophila phylogeny.</title>
        <authorList>
            <consortium name="Drosophila 12 Genomes Consortium"/>
            <person name="Clark A.G."/>
            <person name="Eisen M.B."/>
            <person name="Smith D.R."/>
            <person name="Bergman C.M."/>
            <person name="Oliver B."/>
            <person name="Markow T.A."/>
            <person name="Kaufman T.C."/>
            <person name="Kellis M."/>
            <person name="Gelbart W."/>
            <person name="Iyer V.N."/>
            <person name="Pollard D.A."/>
            <person name="Sackton T.B."/>
            <person name="Larracuente A.M."/>
            <person name="Singh N.D."/>
            <person name="Abad J.P."/>
            <person name="Abt D.N."/>
            <person name="Adryan B."/>
            <person name="Aguade M."/>
            <person name="Akashi H."/>
            <person name="Anderson W.W."/>
            <person name="Aquadro C.F."/>
            <person name="Ardell D.H."/>
            <person name="Arguello R."/>
            <person name="Artieri C.G."/>
            <person name="Barbash D.A."/>
            <person name="Barker D."/>
            <person name="Barsanti P."/>
            <person name="Batterham P."/>
            <person name="Batzoglou S."/>
            <person name="Begun D."/>
            <person name="Bhutkar A."/>
            <person name="Blanco E."/>
            <person name="Bosak S.A."/>
            <person name="Bradley R.K."/>
            <person name="Brand A.D."/>
            <person name="Brent M.R."/>
            <person name="Brooks A.N."/>
            <person name="Brown R.H."/>
            <person name="Butlin R.K."/>
            <person name="Caggese C."/>
            <person name="Calvi B.R."/>
            <person name="Bernardo de Carvalho A."/>
            <person name="Caspi A."/>
            <person name="Castrezana S."/>
            <person name="Celniker S.E."/>
            <person name="Chang J.L."/>
            <person name="Chapple C."/>
            <person name="Chatterji S."/>
            <person name="Chinwalla A."/>
            <person name="Civetta A."/>
            <person name="Clifton S.W."/>
            <person name="Comeron J.M."/>
            <person name="Costello J.C."/>
            <person name="Coyne J.A."/>
            <person name="Daub J."/>
            <person name="David R.G."/>
            <person name="Delcher A.L."/>
            <person name="Delehaunty K."/>
            <person name="Do C.B."/>
            <person name="Ebling H."/>
            <person name="Edwards K."/>
            <person name="Eickbush T."/>
            <person name="Evans J.D."/>
            <person name="Filipski A."/>
            <person name="Findeiss S."/>
            <person name="Freyhult E."/>
            <person name="Fulton L."/>
            <person name="Fulton R."/>
            <person name="Garcia A.C."/>
            <person name="Gardiner A."/>
            <person name="Garfield D.A."/>
            <person name="Garvin B.E."/>
            <person name="Gibson G."/>
            <person name="Gilbert D."/>
            <person name="Gnerre S."/>
            <person name="Godfrey J."/>
            <person name="Good R."/>
            <person name="Gotea V."/>
            <person name="Gravely B."/>
            <person name="Greenberg A.J."/>
            <person name="Griffiths-Jones S."/>
            <person name="Gross S."/>
            <person name="Guigo R."/>
            <person name="Gustafson E.A."/>
            <person name="Haerty W."/>
            <person name="Hahn M.W."/>
            <person name="Halligan D.L."/>
            <person name="Halpern A.L."/>
            <person name="Halter G.M."/>
            <person name="Han M.V."/>
            <person name="Heger A."/>
            <person name="Hillier L."/>
            <person name="Hinrichs A.S."/>
            <person name="Holmes I."/>
            <person name="Hoskins R.A."/>
            <person name="Hubisz M.J."/>
            <person name="Hultmark D."/>
            <person name="Huntley M.A."/>
            <person name="Jaffe D.B."/>
            <person name="Jagadeeshan S."/>
            <person name="Jeck W.R."/>
            <person name="Johnson J."/>
            <person name="Jones C.D."/>
            <person name="Jordan W.C."/>
            <person name="Karpen G.H."/>
            <person name="Kataoka E."/>
            <person name="Keightley P.D."/>
            <person name="Kheradpour P."/>
            <person name="Kirkness E.F."/>
            <person name="Koerich L.B."/>
            <person name="Kristiansen K."/>
            <person name="Kudrna D."/>
            <person name="Kulathinal R.J."/>
            <person name="Kumar S."/>
            <person name="Kwok R."/>
            <person name="Lander E."/>
            <person name="Langley C.H."/>
            <person name="Lapoint R."/>
            <person name="Lazzaro B.P."/>
            <person name="Lee S.J."/>
            <person name="Levesque L."/>
            <person name="Li R."/>
            <person name="Lin C.F."/>
            <person name="Lin M.F."/>
            <person name="Lindblad-Toh K."/>
            <person name="Llopart A."/>
            <person name="Long M."/>
            <person name="Low L."/>
            <person name="Lozovsky E."/>
            <person name="Lu J."/>
            <person name="Luo M."/>
            <person name="Machado C.A."/>
            <person name="Makalowski W."/>
            <person name="Marzo M."/>
            <person name="Matsuda M."/>
            <person name="Matzkin L."/>
            <person name="McAllister B."/>
            <person name="McBride C.S."/>
            <person name="McKernan B."/>
            <person name="McKernan K."/>
            <person name="Mendez-Lago M."/>
            <person name="Minx P."/>
            <person name="Mollenhauer M.U."/>
            <person name="Montooth K."/>
            <person name="Mount S.M."/>
            <person name="Mu X."/>
            <person name="Myers E."/>
            <person name="Negre B."/>
            <person name="Newfeld S."/>
            <person name="Nielsen R."/>
            <person name="Noor M.A."/>
            <person name="O'Grady P."/>
            <person name="Pachter L."/>
            <person name="Papaceit M."/>
            <person name="Parisi M.J."/>
            <person name="Parisi M."/>
            <person name="Parts L."/>
            <person name="Pedersen J.S."/>
            <person name="Pesole G."/>
            <person name="Phillippy A.M."/>
            <person name="Ponting C.P."/>
            <person name="Pop M."/>
            <person name="Porcelli D."/>
            <person name="Powell J.R."/>
            <person name="Prohaska S."/>
            <person name="Pruitt K."/>
            <person name="Puig M."/>
            <person name="Quesneville H."/>
            <person name="Ram K.R."/>
            <person name="Rand D."/>
            <person name="Rasmussen M.D."/>
            <person name="Reed L.K."/>
            <person name="Reenan R."/>
            <person name="Reily A."/>
            <person name="Remington K.A."/>
            <person name="Rieger T.T."/>
            <person name="Ritchie M.G."/>
            <person name="Robin C."/>
            <person name="Rogers Y.H."/>
            <person name="Rohde C."/>
            <person name="Rozas J."/>
            <person name="Rubenfield M.J."/>
            <person name="Ruiz A."/>
            <person name="Russo S."/>
            <person name="Salzberg S.L."/>
            <person name="Sanchez-Gracia A."/>
            <person name="Saranga D.J."/>
            <person name="Sato H."/>
            <person name="Schaeffer S.W."/>
            <person name="Schatz M.C."/>
            <person name="Schlenke T."/>
            <person name="Schwartz R."/>
            <person name="Segarra C."/>
            <person name="Singh R.S."/>
            <person name="Sirot L."/>
            <person name="Sirota M."/>
            <person name="Sisneros N.B."/>
            <person name="Smith C.D."/>
            <person name="Smith T.F."/>
            <person name="Spieth J."/>
            <person name="Stage D.E."/>
            <person name="Stark A."/>
            <person name="Stephan W."/>
            <person name="Strausberg R.L."/>
            <person name="Strempel S."/>
            <person name="Sturgill D."/>
            <person name="Sutton G."/>
            <person name="Sutton G.G."/>
            <person name="Tao W."/>
            <person name="Teichmann S."/>
            <person name="Tobari Y.N."/>
            <person name="Tomimura Y."/>
            <person name="Tsolas J.M."/>
            <person name="Valente V.L."/>
            <person name="Venter E."/>
            <person name="Venter J.C."/>
            <person name="Vicario S."/>
            <person name="Vieira F.G."/>
            <person name="Vilella A.J."/>
            <person name="Villasante A."/>
            <person name="Walenz B."/>
            <person name="Wang J."/>
            <person name="Wasserman M."/>
            <person name="Watts T."/>
            <person name="Wilson D."/>
            <person name="Wilson R.K."/>
            <person name="Wing R.A."/>
            <person name="Wolfner M.F."/>
            <person name="Wong A."/>
            <person name="Wong G.K."/>
            <person name="Wu C.I."/>
            <person name="Wu G."/>
            <person name="Yamamoto D."/>
            <person name="Yang H.P."/>
            <person name="Yang S.P."/>
            <person name="Yorke J.A."/>
            <person name="Yoshida K."/>
            <person name="Zdobnov E."/>
            <person name="Zhang P."/>
            <person name="Zhang Y."/>
            <person name="Zimin A.V."/>
            <person name="Baldwin J."/>
            <person name="Abdouelleil A."/>
            <person name="Abdulkadir J."/>
            <person name="Abebe A."/>
            <person name="Abera B."/>
            <person name="Abreu J."/>
            <person name="Acer S.C."/>
            <person name="Aftuck L."/>
            <person name="Alexander A."/>
            <person name="An P."/>
            <person name="Anderson E."/>
            <person name="Anderson S."/>
            <person name="Arachi H."/>
            <person name="Azer M."/>
            <person name="Bachantsang P."/>
            <person name="Barry A."/>
            <person name="Bayul T."/>
            <person name="Berlin A."/>
            <person name="Bessette D."/>
            <person name="Bloom T."/>
            <person name="Blye J."/>
            <person name="Boguslavskiy L."/>
            <person name="Bonnet C."/>
            <person name="Boukhgalter B."/>
            <person name="Bourzgui I."/>
            <person name="Brown A."/>
            <person name="Cahill P."/>
            <person name="Channer S."/>
            <person name="Cheshatsang Y."/>
            <person name="Chuda L."/>
            <person name="Citroen M."/>
            <person name="Collymore A."/>
            <person name="Cooke P."/>
            <person name="Costello M."/>
            <person name="D'Aco K."/>
            <person name="Daza R."/>
            <person name="De Haan G."/>
            <person name="DeGray S."/>
            <person name="DeMaso C."/>
            <person name="Dhargay N."/>
            <person name="Dooley K."/>
            <person name="Dooley E."/>
            <person name="Doricent M."/>
            <person name="Dorje P."/>
            <person name="Dorjee K."/>
            <person name="Dupes A."/>
            <person name="Elong R."/>
            <person name="Falk J."/>
            <person name="Farina A."/>
            <person name="Faro S."/>
            <person name="Ferguson D."/>
            <person name="Fisher S."/>
            <person name="Foley C.D."/>
            <person name="Franke A."/>
            <person name="Friedrich D."/>
            <person name="Gadbois L."/>
            <person name="Gearin G."/>
            <person name="Gearin C.R."/>
            <person name="Giannoukos G."/>
            <person name="Goode T."/>
            <person name="Graham J."/>
            <person name="Grandbois E."/>
            <person name="Grewal S."/>
            <person name="Gyaltsen K."/>
            <person name="Hafez N."/>
            <person name="Hagos B."/>
            <person name="Hall J."/>
            <person name="Henson C."/>
            <person name="Hollinger A."/>
            <person name="Honan T."/>
            <person name="Huard M.D."/>
            <person name="Hughes L."/>
            <person name="Hurhula B."/>
            <person name="Husby M.E."/>
            <person name="Kamat A."/>
            <person name="Kanga B."/>
            <person name="Kashin S."/>
            <person name="Khazanovich D."/>
            <person name="Kisner P."/>
            <person name="Lance K."/>
            <person name="Lara M."/>
            <person name="Lee W."/>
            <person name="Lennon N."/>
            <person name="Letendre F."/>
            <person name="LeVine R."/>
            <person name="Lipovsky A."/>
            <person name="Liu X."/>
            <person name="Liu J."/>
            <person name="Liu S."/>
            <person name="Lokyitsang T."/>
            <person name="Lokyitsang Y."/>
            <person name="Lubonja R."/>
            <person name="Lui A."/>
            <person name="MacDonald P."/>
            <person name="Magnisalis V."/>
            <person name="Maru K."/>
            <person name="Matthews C."/>
            <person name="McCusker W."/>
            <person name="McDonough S."/>
            <person name="Mehta T."/>
            <person name="Meldrim J."/>
            <person name="Meneus L."/>
            <person name="Mihai O."/>
            <person name="Mihalev A."/>
            <person name="Mihova T."/>
            <person name="Mittelman R."/>
            <person name="Mlenga V."/>
            <person name="Montmayeur A."/>
            <person name="Mulrain L."/>
            <person name="Navidi A."/>
            <person name="Naylor J."/>
            <person name="Negash T."/>
            <person name="Nguyen T."/>
            <person name="Nguyen N."/>
            <person name="Nicol R."/>
            <person name="Norbu C."/>
            <person name="Norbu N."/>
            <person name="Novod N."/>
            <person name="O'Neill B."/>
            <person name="Osman S."/>
            <person name="Markiewicz E."/>
            <person name="Oyono O.L."/>
            <person name="Patti C."/>
            <person name="Phunkhang P."/>
            <person name="Pierre F."/>
            <person name="Priest M."/>
            <person name="Raghuraman S."/>
            <person name="Rege F."/>
            <person name="Reyes R."/>
            <person name="Rise C."/>
            <person name="Rogov P."/>
            <person name="Ross K."/>
            <person name="Ryan E."/>
            <person name="Settipalli S."/>
            <person name="Shea T."/>
            <person name="Sherpa N."/>
            <person name="Shi L."/>
            <person name="Shih D."/>
            <person name="Sparrow T."/>
            <person name="Spaulding J."/>
            <person name="Stalker J."/>
            <person name="Stange-Thomann N."/>
            <person name="Stavropoulos S."/>
            <person name="Stone C."/>
            <person name="Strader C."/>
            <person name="Tesfaye S."/>
            <person name="Thomson T."/>
            <person name="Thoulutsang Y."/>
            <person name="Thoulutsang D."/>
            <person name="Topham K."/>
            <person name="Topping I."/>
            <person name="Tsamla T."/>
            <person name="Vassiliev H."/>
            <person name="Vo A."/>
            <person name="Wangchuk T."/>
            <person name="Wangdi T."/>
            <person name="Weiand M."/>
            <person name="Wilkinson J."/>
            <person name="Wilson A."/>
            <person name="Yadav S."/>
            <person name="Young G."/>
            <person name="Yu Q."/>
            <person name="Zembek L."/>
            <person name="Zhong D."/>
            <person name="Zimmer A."/>
            <person name="Zwirko Z."/>
            <person name="Jaffe D.B."/>
            <person name="Alvarez P."/>
            <person name="Brockman W."/>
            <person name="Butler J."/>
            <person name="Chin C."/>
            <person name="Gnerre S."/>
            <person name="Grabherr M."/>
            <person name="Kleber M."/>
            <person name="Mauceli E."/>
            <person name="MacCallum I."/>
        </authorList>
    </citation>
    <scope>NUCLEOTIDE SEQUENCE [LARGE SCALE GENOMIC DNA]</scope>
    <source>
        <strain evidence="3">MSH-3 / Tucson 14011-0111.49</strain>
    </source>
</reference>
<gene>
    <name evidence="2" type="primary">Dper\GL13405</name>
    <name evidence="2" type="ORF">Dper_GL13405</name>
</gene>
<dbReference type="OMA" id="TWSANKE"/>
<dbReference type="Proteomes" id="UP000008744">
    <property type="component" value="Unassembled WGS sequence"/>
</dbReference>
<dbReference type="AlphaFoldDB" id="B4HCP9"/>
<keyword evidence="3" id="KW-1185">Reference proteome</keyword>
<name>B4HCP9_DROPE</name>
<dbReference type="EMBL" id="CH479384">
    <property type="protein sequence ID" value="EDW29387.1"/>
    <property type="molecule type" value="Genomic_DNA"/>
</dbReference>
<protein>
    <submittedName>
        <fullName evidence="2">GL13405</fullName>
    </submittedName>
</protein>
<accession>B4HCP9</accession>
<sequence>MVAVGFDFDQGRFARPGSSQRQTPPKKSKAHQEATCLENLSELGKILDEVQTRMMDQKKDAPHQHGHQSIVRVMKELHSNIIESRKEGSGAHGLCPKCSQSTRSADKEQQTTTVWKERCRGEN</sequence>
<evidence type="ECO:0000256" key="1">
    <source>
        <dbReference type="SAM" id="MobiDB-lite"/>
    </source>
</evidence>